<evidence type="ECO:0000313" key="3">
    <source>
        <dbReference type="Proteomes" id="UP000289738"/>
    </source>
</evidence>
<evidence type="ECO:0000256" key="1">
    <source>
        <dbReference type="ARBA" id="ARBA00006974"/>
    </source>
</evidence>
<organism evidence="2 3">
    <name type="scientific">Arachis hypogaea</name>
    <name type="common">Peanut</name>
    <dbReference type="NCBI Taxonomy" id="3818"/>
    <lineage>
        <taxon>Eukaryota</taxon>
        <taxon>Viridiplantae</taxon>
        <taxon>Streptophyta</taxon>
        <taxon>Embryophyta</taxon>
        <taxon>Tracheophyta</taxon>
        <taxon>Spermatophyta</taxon>
        <taxon>Magnoliopsida</taxon>
        <taxon>eudicotyledons</taxon>
        <taxon>Gunneridae</taxon>
        <taxon>Pentapetalae</taxon>
        <taxon>rosids</taxon>
        <taxon>fabids</taxon>
        <taxon>Fabales</taxon>
        <taxon>Fabaceae</taxon>
        <taxon>Papilionoideae</taxon>
        <taxon>50 kb inversion clade</taxon>
        <taxon>dalbergioids sensu lato</taxon>
        <taxon>Dalbergieae</taxon>
        <taxon>Pterocarpus clade</taxon>
        <taxon>Arachis</taxon>
    </lineage>
</organism>
<gene>
    <name evidence="2" type="ORF">Ahy_B03g067833</name>
</gene>
<dbReference type="STRING" id="3818.A0A445A7W3"/>
<proteinExistence type="inferred from homology"/>
<dbReference type="GO" id="GO:0009733">
    <property type="term" value="P:response to auxin"/>
    <property type="evidence" value="ECO:0007669"/>
    <property type="project" value="InterPro"/>
</dbReference>
<protein>
    <recommendedName>
        <fullName evidence="4">Auxin-induced protein</fullName>
    </recommendedName>
</protein>
<evidence type="ECO:0008006" key="4">
    <source>
        <dbReference type="Google" id="ProtNLM"/>
    </source>
</evidence>
<dbReference type="InterPro" id="IPR003676">
    <property type="entry name" value="SAUR_fam"/>
</dbReference>
<accession>A0A445A7W3</accession>
<dbReference type="PANTHER" id="PTHR31929">
    <property type="entry name" value="SAUR-LIKE AUXIN-RESPONSIVE PROTEIN FAMILY-RELATED"/>
    <property type="match status" value="1"/>
</dbReference>
<dbReference type="AlphaFoldDB" id="A0A445A7W3"/>
<name>A0A445A7W3_ARAHY</name>
<dbReference type="Proteomes" id="UP000289738">
    <property type="component" value="Chromosome B03"/>
</dbReference>
<reference evidence="2 3" key="1">
    <citation type="submission" date="2019-01" db="EMBL/GenBank/DDBJ databases">
        <title>Sequencing of cultivated peanut Arachis hypogaea provides insights into genome evolution and oil improvement.</title>
        <authorList>
            <person name="Chen X."/>
        </authorList>
    </citation>
    <scope>NUCLEOTIDE SEQUENCE [LARGE SCALE GENOMIC DNA]</scope>
    <source>
        <strain evidence="3">cv. Fuhuasheng</strain>
        <tissue evidence="2">Leaves</tissue>
    </source>
</reference>
<comment type="caution">
    <text evidence="2">The sequence shown here is derived from an EMBL/GenBank/DDBJ whole genome shotgun (WGS) entry which is preliminary data.</text>
</comment>
<evidence type="ECO:0000313" key="2">
    <source>
        <dbReference type="EMBL" id="RYR22526.1"/>
    </source>
</evidence>
<dbReference type="EMBL" id="SDMP01000013">
    <property type="protein sequence ID" value="RYR22526.1"/>
    <property type="molecule type" value="Genomic_DNA"/>
</dbReference>
<comment type="similarity">
    <text evidence="1">Belongs to the ARG7 family.</text>
</comment>
<sequence length="65" mass="7413">MKVPKGYLAVYVREKMKLFLIPISSLNQLSFQDSLNQAEKEFGYPTDSLTILCEENVLDISSRLS</sequence>
<dbReference type="Pfam" id="PF02519">
    <property type="entry name" value="Auxin_inducible"/>
    <property type="match status" value="1"/>
</dbReference>
<keyword evidence="3" id="KW-1185">Reference proteome</keyword>